<proteinExistence type="predicted"/>
<evidence type="ECO:0000313" key="1">
    <source>
        <dbReference type="EMBL" id="CAG8743927.1"/>
    </source>
</evidence>
<protein>
    <submittedName>
        <fullName evidence="1">11909_t:CDS:1</fullName>
    </submittedName>
</protein>
<dbReference type="Proteomes" id="UP000789570">
    <property type="component" value="Unassembled WGS sequence"/>
</dbReference>
<reference evidence="1" key="1">
    <citation type="submission" date="2021-06" db="EMBL/GenBank/DDBJ databases">
        <authorList>
            <person name="Kallberg Y."/>
            <person name="Tangrot J."/>
            <person name="Rosling A."/>
        </authorList>
    </citation>
    <scope>NUCLEOTIDE SEQUENCE</scope>
    <source>
        <strain evidence="1">UK204</strain>
    </source>
</reference>
<organism evidence="1 2">
    <name type="scientific">Funneliformis caledonium</name>
    <dbReference type="NCBI Taxonomy" id="1117310"/>
    <lineage>
        <taxon>Eukaryota</taxon>
        <taxon>Fungi</taxon>
        <taxon>Fungi incertae sedis</taxon>
        <taxon>Mucoromycota</taxon>
        <taxon>Glomeromycotina</taxon>
        <taxon>Glomeromycetes</taxon>
        <taxon>Glomerales</taxon>
        <taxon>Glomeraceae</taxon>
        <taxon>Funneliformis</taxon>
    </lineage>
</organism>
<evidence type="ECO:0000313" key="2">
    <source>
        <dbReference type="Proteomes" id="UP000789570"/>
    </source>
</evidence>
<comment type="caution">
    <text evidence="1">The sequence shown here is derived from an EMBL/GenBank/DDBJ whole genome shotgun (WGS) entry which is preliminary data.</text>
</comment>
<keyword evidence="2" id="KW-1185">Reference proteome</keyword>
<gene>
    <name evidence="1" type="ORF">FCALED_LOCUS15821</name>
</gene>
<accession>A0A9N9IMV5</accession>
<dbReference type="AlphaFoldDB" id="A0A9N9IMV5"/>
<sequence length="64" mass="7201">EYKDDFENLIKSSKVKEITLLIHNDDVPGNNNGDAILTFMFNTLSSYASSNRSTIKFGEGWNIS</sequence>
<name>A0A9N9IMV5_9GLOM</name>
<feature type="non-terminal residue" evidence="1">
    <location>
        <position position="1"/>
    </location>
</feature>
<feature type="non-terminal residue" evidence="1">
    <location>
        <position position="64"/>
    </location>
</feature>
<dbReference type="EMBL" id="CAJVPQ010015863">
    <property type="protein sequence ID" value="CAG8743927.1"/>
    <property type="molecule type" value="Genomic_DNA"/>
</dbReference>